<dbReference type="CDD" id="cd04301">
    <property type="entry name" value="NAT_SF"/>
    <property type="match status" value="1"/>
</dbReference>
<dbReference type="PROSITE" id="PS51186">
    <property type="entry name" value="GNAT"/>
    <property type="match status" value="1"/>
</dbReference>
<protein>
    <submittedName>
        <fullName evidence="4">N-acetyltransferase</fullName>
    </submittedName>
</protein>
<dbReference type="PANTHER" id="PTHR43072:SF23">
    <property type="entry name" value="UPF0039 PROTEIN C11D3.02C"/>
    <property type="match status" value="1"/>
</dbReference>
<reference evidence="5" key="1">
    <citation type="journal article" date="2019" name="Int. J. Syst. Evol. Microbiol.">
        <title>The Global Catalogue of Microorganisms (GCM) 10K type strain sequencing project: providing services to taxonomists for standard genome sequencing and annotation.</title>
        <authorList>
            <consortium name="The Broad Institute Genomics Platform"/>
            <consortium name="The Broad Institute Genome Sequencing Center for Infectious Disease"/>
            <person name="Wu L."/>
            <person name="Ma J."/>
        </authorList>
    </citation>
    <scope>NUCLEOTIDE SEQUENCE [LARGE SCALE GENOMIC DNA]</scope>
    <source>
        <strain evidence="5">CGMCC 1.12923</strain>
    </source>
</reference>
<gene>
    <name evidence="4" type="ORF">GCM10011357_21050</name>
</gene>
<dbReference type="InterPro" id="IPR000182">
    <property type="entry name" value="GNAT_dom"/>
</dbReference>
<proteinExistence type="predicted"/>
<comment type="caution">
    <text evidence="4">The sequence shown here is derived from an EMBL/GenBank/DDBJ whole genome shotgun (WGS) entry which is preliminary data.</text>
</comment>
<organism evidence="4 5">
    <name type="scientific">Lacimicrobium alkaliphilum</name>
    <dbReference type="NCBI Taxonomy" id="1526571"/>
    <lineage>
        <taxon>Bacteria</taxon>
        <taxon>Pseudomonadati</taxon>
        <taxon>Pseudomonadota</taxon>
        <taxon>Gammaproteobacteria</taxon>
        <taxon>Alteromonadales</taxon>
        <taxon>Alteromonadaceae</taxon>
        <taxon>Lacimicrobium</taxon>
    </lineage>
</organism>
<keyword evidence="2" id="KW-0012">Acyltransferase</keyword>
<dbReference type="RefSeq" id="WP_099034421.1">
    <property type="nucleotide sequence ID" value="NZ_BMGJ01000007.1"/>
</dbReference>
<evidence type="ECO:0000313" key="5">
    <source>
        <dbReference type="Proteomes" id="UP000614272"/>
    </source>
</evidence>
<dbReference type="SUPFAM" id="SSF55729">
    <property type="entry name" value="Acyl-CoA N-acyltransferases (Nat)"/>
    <property type="match status" value="1"/>
</dbReference>
<dbReference type="PANTHER" id="PTHR43072">
    <property type="entry name" value="N-ACETYLTRANSFERASE"/>
    <property type="match status" value="1"/>
</dbReference>
<keyword evidence="1" id="KW-0808">Transferase</keyword>
<dbReference type="EMBL" id="BMGJ01000007">
    <property type="protein sequence ID" value="GGD65588.1"/>
    <property type="molecule type" value="Genomic_DNA"/>
</dbReference>
<dbReference type="Pfam" id="PF00583">
    <property type="entry name" value="Acetyltransf_1"/>
    <property type="match status" value="1"/>
</dbReference>
<feature type="domain" description="N-acetyltransferase" evidence="3">
    <location>
        <begin position="1"/>
        <end position="152"/>
    </location>
</feature>
<evidence type="ECO:0000313" key="4">
    <source>
        <dbReference type="EMBL" id="GGD65588.1"/>
    </source>
</evidence>
<evidence type="ECO:0000259" key="3">
    <source>
        <dbReference type="PROSITE" id="PS51186"/>
    </source>
</evidence>
<name>A0ABQ1RG62_9ALTE</name>
<accession>A0ABQ1RG62</accession>
<dbReference type="Proteomes" id="UP000614272">
    <property type="component" value="Unassembled WGS sequence"/>
</dbReference>
<keyword evidence="5" id="KW-1185">Reference proteome</keyword>
<sequence>MKIRYANKDDIPAIRAIYNDGIKSGTGTFETRIRRNKDIAGWLKVDNLYPLLVAESEDQVLGFARLYEYRPRECYAGIAEFSIYLADDARGRGVGTQLLSELLAVARVWGFHKLISRIFTFNTASRALCKKLGFREVGTYEKHGQLNGRWLDVVIVEYLTDNAAGPAIRP</sequence>
<evidence type="ECO:0000256" key="1">
    <source>
        <dbReference type="ARBA" id="ARBA00022679"/>
    </source>
</evidence>
<dbReference type="Gene3D" id="3.40.630.30">
    <property type="match status" value="1"/>
</dbReference>
<dbReference type="InterPro" id="IPR016181">
    <property type="entry name" value="Acyl_CoA_acyltransferase"/>
</dbReference>
<evidence type="ECO:0000256" key="2">
    <source>
        <dbReference type="ARBA" id="ARBA00023315"/>
    </source>
</evidence>
<dbReference type="NCBIfam" id="NF040503">
    <property type="entry name" value="resist_ArsN1a"/>
    <property type="match status" value="1"/>
</dbReference>